<accession>A0A1L7XQK6</accession>
<dbReference type="AlphaFoldDB" id="A0A1L7XQK6"/>
<feature type="compositionally biased region" description="Basic and acidic residues" evidence="1">
    <location>
        <begin position="309"/>
        <end position="322"/>
    </location>
</feature>
<dbReference type="InterPro" id="IPR052895">
    <property type="entry name" value="HetReg/Transcr_Mod"/>
</dbReference>
<feature type="domain" description="Heterokaryon incompatibility" evidence="2">
    <location>
        <begin position="57"/>
        <end position="191"/>
    </location>
</feature>
<evidence type="ECO:0000256" key="1">
    <source>
        <dbReference type="SAM" id="MobiDB-lite"/>
    </source>
</evidence>
<dbReference type="PANTHER" id="PTHR24148:SF73">
    <property type="entry name" value="HET DOMAIN PROTEIN (AFU_ORTHOLOGUE AFUA_8G01020)"/>
    <property type="match status" value="1"/>
</dbReference>
<dbReference type="EMBL" id="FJOG01000043">
    <property type="protein sequence ID" value="CZR67332.1"/>
    <property type="molecule type" value="Genomic_DNA"/>
</dbReference>
<dbReference type="InterPro" id="IPR010730">
    <property type="entry name" value="HET"/>
</dbReference>
<name>A0A1L7XQK6_9HELO</name>
<sequence length="680" mass="77777">MTTMVETTKPYGYRALEGQGSIRLIELQPSASTTDIVQCKLIQKTLKQIQEDIVTLYTALSYAWGNPNDTTSILVNKSSLQITKSLDCALRHSRDTERVMYIWADGICINQHDNIEKAQQVLLMGEIYSIAHHTIICLGPGDSTSGDVLHRVQECFDNDNYSSVELDVALVRGLRKILNSPWFFRIWVLQELVLSRDPRIQWGRARCTWKALSQMVNLLPLSRFMPDVRDATRESGRAQLEDTGLVSVLRHQYAITPVPNNLEFPQHQTSTSSNPQILEIPKPQAPPKSSVHILELPQHDVLERMQATKDAHDHDVLEDNENRRRHLRRSRQLSPDRRQRRDLKRLLEIMASRAGLGVSDPRDMVYAHLGLAKHARIQVDYTKTIAEVYHDLALEAINAFGNLRILGYVPDNNLDQRGTLRFSEDGITASAEEKLASWAPNWTVPHTRVSYSIMEHVGYGFDSPGGSFQQYCFLSRPPLLCIKGWVIGTLSEVGPVLGNIEMLRERDVPLDFPRPDNPCPDWLMDIPGLPQKAVQLMWEQHVALPFPLQSRHMGGRDARFVIDHLCRRRFITSERSIIDGCRLAILDSEWKRLALVPMCADNGDRVCFFEGCPVPFVIRDTDTLDRSISDQIFKRMNTENYKYTEHLKPVKLVGECFANDAMYGNDWLYTRDPWEWITIC</sequence>
<proteinExistence type="predicted"/>
<dbReference type="OrthoDB" id="2157530at2759"/>
<evidence type="ECO:0000259" key="2">
    <source>
        <dbReference type="Pfam" id="PF06985"/>
    </source>
</evidence>
<protein>
    <recommendedName>
        <fullName evidence="2">Heterokaryon incompatibility domain-containing protein</fullName>
    </recommendedName>
</protein>
<dbReference type="PANTHER" id="PTHR24148">
    <property type="entry name" value="ANKYRIN REPEAT DOMAIN-CONTAINING PROTEIN 39 HOMOLOG-RELATED"/>
    <property type="match status" value="1"/>
</dbReference>
<evidence type="ECO:0000313" key="3">
    <source>
        <dbReference type="EMBL" id="CZR67332.1"/>
    </source>
</evidence>
<reference evidence="3 4" key="1">
    <citation type="submission" date="2016-03" db="EMBL/GenBank/DDBJ databases">
        <authorList>
            <person name="Ploux O."/>
        </authorList>
    </citation>
    <scope>NUCLEOTIDE SEQUENCE [LARGE SCALE GENOMIC DNA]</scope>
    <source>
        <strain evidence="3 4">UAMH 11012</strain>
    </source>
</reference>
<dbReference type="Proteomes" id="UP000184330">
    <property type="component" value="Unassembled WGS sequence"/>
</dbReference>
<feature type="compositionally biased region" description="Polar residues" evidence="1">
    <location>
        <begin position="266"/>
        <end position="276"/>
    </location>
</feature>
<evidence type="ECO:0000313" key="4">
    <source>
        <dbReference type="Proteomes" id="UP000184330"/>
    </source>
</evidence>
<feature type="region of interest" description="Disordered" evidence="1">
    <location>
        <begin position="260"/>
        <end position="289"/>
    </location>
</feature>
<organism evidence="3 4">
    <name type="scientific">Phialocephala subalpina</name>
    <dbReference type="NCBI Taxonomy" id="576137"/>
    <lineage>
        <taxon>Eukaryota</taxon>
        <taxon>Fungi</taxon>
        <taxon>Dikarya</taxon>
        <taxon>Ascomycota</taxon>
        <taxon>Pezizomycotina</taxon>
        <taxon>Leotiomycetes</taxon>
        <taxon>Helotiales</taxon>
        <taxon>Mollisiaceae</taxon>
        <taxon>Phialocephala</taxon>
        <taxon>Phialocephala fortinii species complex</taxon>
    </lineage>
</organism>
<dbReference type="Pfam" id="PF06985">
    <property type="entry name" value="HET"/>
    <property type="match status" value="1"/>
</dbReference>
<feature type="region of interest" description="Disordered" evidence="1">
    <location>
        <begin position="309"/>
        <end position="339"/>
    </location>
</feature>
<keyword evidence="4" id="KW-1185">Reference proteome</keyword>
<gene>
    <name evidence="3" type="ORF">PAC_17231</name>
</gene>